<keyword evidence="2" id="KW-1185">Reference proteome</keyword>
<dbReference type="RefSeq" id="WP_066919532.1">
    <property type="nucleotide sequence ID" value="NZ_BPQO01000006.1"/>
</dbReference>
<evidence type="ECO:0000313" key="2">
    <source>
        <dbReference type="Proteomes" id="UP001055247"/>
    </source>
</evidence>
<sequence length="221" mass="24443">MWWRAVFEPIWTVSLLPPGATDWERAIDAVDADLVARDPVGLIPTARLAATCPEPWLPHLAAERSVDAYSSGWSIAQRREAVAGSFAYHRVKGTRPALDLALRPFQFGITIVEWFEAPSYRQPYTFDLAVDLGTDLPWYAADFSRLVATANAAKNAHTKLDRVRPARRSSGSAFIGAVPSTRRRLAIYQALKILTLTPPPSLTFVGGGLFLRRTLRITSPT</sequence>
<dbReference type="NCBIfam" id="TIGR01634">
    <property type="entry name" value="tail_P2_I"/>
    <property type="match status" value="1"/>
</dbReference>
<organism evidence="1 2">
    <name type="scientific">Methylobacterium hispanicum</name>
    <dbReference type="NCBI Taxonomy" id="270350"/>
    <lineage>
        <taxon>Bacteria</taxon>
        <taxon>Pseudomonadati</taxon>
        <taxon>Pseudomonadota</taxon>
        <taxon>Alphaproteobacteria</taxon>
        <taxon>Hyphomicrobiales</taxon>
        <taxon>Methylobacteriaceae</taxon>
        <taxon>Methylobacterium</taxon>
    </lineage>
</organism>
<dbReference type="Pfam" id="PF09684">
    <property type="entry name" value="Tail_P2_I"/>
    <property type="match status" value="1"/>
</dbReference>
<proteinExistence type="predicted"/>
<dbReference type="InterPro" id="IPR006521">
    <property type="entry name" value="Tail_protein_I"/>
</dbReference>
<dbReference type="AlphaFoldDB" id="A0AAV4ZJH4"/>
<gene>
    <name evidence="1" type="ORF">BHAOGJBA_1693</name>
</gene>
<name>A0AAV4ZJH4_9HYPH</name>
<comment type="caution">
    <text evidence="1">The sequence shown here is derived from an EMBL/GenBank/DDBJ whole genome shotgun (WGS) entry which is preliminary data.</text>
</comment>
<evidence type="ECO:0000313" key="1">
    <source>
        <dbReference type="EMBL" id="GJD88180.1"/>
    </source>
</evidence>
<dbReference type="EMBL" id="BPQO01000006">
    <property type="protein sequence ID" value="GJD88180.1"/>
    <property type="molecule type" value="Genomic_DNA"/>
</dbReference>
<reference evidence="1" key="1">
    <citation type="journal article" date="2016" name="Front. Microbiol.">
        <title>Genome Sequence of the Piezophilic, Mesophilic Sulfate-Reducing Bacterium Desulfovibrio indicus J2T.</title>
        <authorList>
            <person name="Cao J."/>
            <person name="Maignien L."/>
            <person name="Shao Z."/>
            <person name="Alain K."/>
            <person name="Jebbar M."/>
        </authorList>
    </citation>
    <scope>NUCLEOTIDE SEQUENCE</scope>
    <source>
        <strain evidence="1">DSM 16372</strain>
    </source>
</reference>
<reference evidence="1" key="2">
    <citation type="submission" date="2021-08" db="EMBL/GenBank/DDBJ databases">
        <authorList>
            <person name="Tani A."/>
            <person name="Ola A."/>
            <person name="Ogura Y."/>
            <person name="Katsura K."/>
            <person name="Hayashi T."/>
        </authorList>
    </citation>
    <scope>NUCLEOTIDE SEQUENCE</scope>
    <source>
        <strain evidence="1">DSM 16372</strain>
    </source>
</reference>
<evidence type="ECO:0008006" key="3">
    <source>
        <dbReference type="Google" id="ProtNLM"/>
    </source>
</evidence>
<accession>A0AAV4ZJH4</accession>
<protein>
    <recommendedName>
        <fullName evidence="3">Phage tail protein I</fullName>
    </recommendedName>
</protein>
<dbReference type="Proteomes" id="UP001055247">
    <property type="component" value="Unassembled WGS sequence"/>
</dbReference>